<organism evidence="2 3">
    <name type="scientific">Komagataella phaffii (strain ATCC 76273 / CBS 7435 / CECT 11047 / NRRL Y-11430 / Wegner 21-1)</name>
    <name type="common">Yeast</name>
    <name type="synonym">Pichia pastoris</name>
    <dbReference type="NCBI Taxonomy" id="981350"/>
    <lineage>
        <taxon>Eukaryota</taxon>
        <taxon>Fungi</taxon>
        <taxon>Dikarya</taxon>
        <taxon>Ascomycota</taxon>
        <taxon>Saccharomycotina</taxon>
        <taxon>Pichiomycetes</taxon>
        <taxon>Pichiales</taxon>
        <taxon>Pichiaceae</taxon>
        <taxon>Komagataella</taxon>
    </lineage>
</organism>
<dbReference type="PANTHER" id="PTHR23149:SF26">
    <property type="entry name" value="PROTEIN TMA23"/>
    <property type="match status" value="1"/>
</dbReference>
<proteinExistence type="predicted"/>
<accession>F2QLV0</accession>
<dbReference type="Proteomes" id="UP000006853">
    <property type="component" value="Chromosome 1"/>
</dbReference>
<dbReference type="HOGENOM" id="CLU_082196_1_1_1"/>
<protein>
    <submittedName>
        <fullName evidence="2">Ribosome biogenesis protein</fullName>
    </submittedName>
</protein>
<gene>
    <name evidence="2" type="primary">TMA23</name>
    <name evidence="2" type="ordered locus">PP7435_Chr1-0069</name>
</gene>
<dbReference type="EMBL" id="FR839628">
    <property type="protein sequence ID" value="CCA36238.1"/>
    <property type="molecule type" value="Genomic_DNA"/>
</dbReference>
<name>F2QLV0_KOMPC</name>
<reference evidence="2 3" key="3">
    <citation type="journal article" date="2016" name="FEMS Yeast Res.">
        <title>Curation of the genome annotation of Pichia pastoris (Komagataella phaffii) CBS7435 from gene level to protein function.</title>
        <authorList>
            <person name="Valli M."/>
            <person name="Tatto N.E."/>
            <person name="Peymann A."/>
            <person name="Gruber C."/>
            <person name="Landes N."/>
            <person name="Ekker H."/>
            <person name="Thallinger G.G."/>
            <person name="Mattanovich D."/>
            <person name="Gasser B."/>
            <person name="Graf A.B."/>
        </authorList>
    </citation>
    <scope>GENOME REANNOTATION</scope>
    <source>
        <strain evidence="2 3">ATCC 76273 / CBS 7435 / CECT 11047 / NRRL Y-11430 / Wegner 21-1</strain>
    </source>
</reference>
<dbReference type="AlphaFoldDB" id="F2QLV0"/>
<reference evidence="2 3" key="1">
    <citation type="journal article" date="2011" name="J. Biotechnol.">
        <title>High-quality genome sequence of Pichia pastoris CBS7435.</title>
        <authorList>
            <person name="Kuberl A."/>
            <person name="Schneider J."/>
            <person name="Thallinger G.G."/>
            <person name="Anderl I."/>
            <person name="Wibberg D."/>
            <person name="Hajek T."/>
            <person name="Jaenicke S."/>
            <person name="Brinkrolf K."/>
            <person name="Goesmann A."/>
            <person name="Szczepanowski R."/>
            <person name="Puhler A."/>
            <person name="Schwab H."/>
            <person name="Glieder A."/>
            <person name="Pichler H."/>
        </authorList>
    </citation>
    <scope>NUCLEOTIDE SEQUENCE [LARGE SCALE GENOMIC DNA]</scope>
    <source>
        <strain evidence="3">ATCC 76273 / CBS 7435 / CECT 11047 / NRRL Y-11430 / Wegner 21-1</strain>
    </source>
</reference>
<evidence type="ECO:0000313" key="3">
    <source>
        <dbReference type="Proteomes" id="UP000006853"/>
    </source>
</evidence>
<dbReference type="InterPro" id="IPR050656">
    <property type="entry name" value="PINX1"/>
</dbReference>
<evidence type="ECO:0000256" key="1">
    <source>
        <dbReference type="SAM" id="MobiDB-lite"/>
    </source>
</evidence>
<reference key="2">
    <citation type="submission" date="2011-04" db="EMBL/GenBank/DDBJ databases">
        <title>High-quality genome sequence of Pichia pastoris CBS 7435.</title>
        <authorList>
            <person name="Kueberl A."/>
            <person name="Schneider J."/>
            <person name="Thallinger G.G."/>
            <person name="Anderl I."/>
            <person name="Wibberg D."/>
            <person name="Hajek T."/>
            <person name="Jaenicke S."/>
            <person name="Brinkrolf K."/>
            <person name="Goesmann A."/>
            <person name="Szczepanowski R."/>
            <person name="Puehler A."/>
            <person name="Schwab H."/>
            <person name="Glieder A."/>
            <person name="Pichler H."/>
        </authorList>
    </citation>
    <scope>NUCLEOTIDE SEQUENCE</scope>
    <source>
        <strain>CBS 7435</strain>
    </source>
</reference>
<feature type="compositionally biased region" description="Basic residues" evidence="1">
    <location>
        <begin position="148"/>
        <end position="175"/>
    </location>
</feature>
<keyword evidence="3" id="KW-1185">Reference proteome</keyword>
<feature type="region of interest" description="Disordered" evidence="1">
    <location>
        <begin position="120"/>
        <end position="201"/>
    </location>
</feature>
<sequence length="201" mass="23535">MDSKRYLVSYGWKEGEALKKGGLKRPILVKQKRDTKGLGNDINDGEVWWEKLFDVQLKNLEVYNSDKVKFEQKEIKIDKSPLYSMFVQGEGLTGTIGVEEETVQATVRKQIVDLKEIRRKREKAKKSKRKEEKKEKKKAKESKEKKEKKVKKVKKVKKDKNDKKKKKDKKSLKAKLIKETKTKLHKRSSSESAETSKRIKV</sequence>
<dbReference type="PANTHER" id="PTHR23149">
    <property type="entry name" value="G PATCH DOMAIN CONTAINING PROTEIN"/>
    <property type="match status" value="1"/>
</dbReference>
<evidence type="ECO:0000313" key="2">
    <source>
        <dbReference type="EMBL" id="CCA36238.1"/>
    </source>
</evidence>